<dbReference type="InterPro" id="IPR001810">
    <property type="entry name" value="F-box_dom"/>
</dbReference>
<dbReference type="Proteomes" id="UP001498398">
    <property type="component" value="Unassembled WGS sequence"/>
</dbReference>
<evidence type="ECO:0000256" key="1">
    <source>
        <dbReference type="SAM" id="MobiDB-lite"/>
    </source>
</evidence>
<evidence type="ECO:0000313" key="4">
    <source>
        <dbReference type="Proteomes" id="UP001498398"/>
    </source>
</evidence>
<organism evidence="3 4">
    <name type="scientific">Marasmiellus scandens</name>
    <dbReference type="NCBI Taxonomy" id="2682957"/>
    <lineage>
        <taxon>Eukaryota</taxon>
        <taxon>Fungi</taxon>
        <taxon>Dikarya</taxon>
        <taxon>Basidiomycota</taxon>
        <taxon>Agaricomycotina</taxon>
        <taxon>Agaricomycetes</taxon>
        <taxon>Agaricomycetidae</taxon>
        <taxon>Agaricales</taxon>
        <taxon>Marasmiineae</taxon>
        <taxon>Omphalotaceae</taxon>
        <taxon>Marasmiellus</taxon>
    </lineage>
</organism>
<evidence type="ECO:0000313" key="3">
    <source>
        <dbReference type="EMBL" id="KAK7472748.1"/>
    </source>
</evidence>
<feature type="region of interest" description="Disordered" evidence="1">
    <location>
        <begin position="1"/>
        <end position="23"/>
    </location>
</feature>
<sequence>MSKHRLSPAPLPPAKRLHTSSNSQTRSQLPLTFDNALYDELILNIFSHLSWIDLCVSQSTSRNWCRLASDNELWRDLFLKIFGRPRLRGTRGFIGRTDGREVKSLPGRIKAEATKDWKWMFRISSNWRKGRCAVEMLESILPSVHVSQTHILLAGSLTIMASSRETASPEICLRTDAGLNYYLACPPTHSDHPVRITTIALDQSAPTSCHIRVACFMSSGDFAIFSTNHTEPSKSNRYLTYVPTRRNSRVSPIIHAVYHHPLLITLSEVFTLSIYDLSGDTATLTQTLTSFTSYPPTSLVLSTPTPSTYKLVLAYALPVYPAHWSVGVTELIIAGPASASSLPTSSSYLSAEVEPMTIISTRTARAIDVPQGWIDERKFRYMREQWSRKVARIADTQTDGKWVILAPEDSVSRSESNQGHASSLYTPTSLQLYRLSLPSTNSVSSSPPKLTFVRTLTGQLGPISSLSLSDGRCVSFGLNGSIWVWDLEAGTGAEVAQPEEGGTYEKLDLTKRSVVFDERKIVTAVDSRIVMRRFDI</sequence>
<comment type="caution">
    <text evidence="3">The sequence shown here is derived from an EMBL/GenBank/DDBJ whole genome shotgun (WGS) entry which is preliminary data.</text>
</comment>
<feature type="domain" description="F-box" evidence="2">
    <location>
        <begin position="37"/>
        <end position="77"/>
    </location>
</feature>
<dbReference type="InterPro" id="IPR015943">
    <property type="entry name" value="WD40/YVTN_repeat-like_dom_sf"/>
</dbReference>
<dbReference type="Gene3D" id="2.130.10.10">
    <property type="entry name" value="YVTN repeat-like/Quinoprotein amine dehydrogenase"/>
    <property type="match status" value="1"/>
</dbReference>
<keyword evidence="4" id="KW-1185">Reference proteome</keyword>
<reference evidence="3 4" key="1">
    <citation type="submission" date="2024-01" db="EMBL/GenBank/DDBJ databases">
        <title>A draft genome for the cacao thread blight pathogen Marasmiellus scandens.</title>
        <authorList>
            <person name="Baruah I.K."/>
            <person name="Leung J."/>
            <person name="Bukari Y."/>
            <person name="Amoako-Attah I."/>
            <person name="Meinhardt L.W."/>
            <person name="Bailey B.A."/>
            <person name="Cohen S.P."/>
        </authorList>
    </citation>
    <scope>NUCLEOTIDE SEQUENCE [LARGE SCALE GENOMIC DNA]</scope>
    <source>
        <strain evidence="3 4">GH-19</strain>
    </source>
</reference>
<protein>
    <recommendedName>
        <fullName evidence="2">F-box domain-containing protein</fullName>
    </recommendedName>
</protein>
<name>A0ABR1K5N7_9AGAR</name>
<proteinExistence type="predicted"/>
<dbReference type="Gene3D" id="1.20.1280.50">
    <property type="match status" value="1"/>
</dbReference>
<dbReference type="InterPro" id="IPR036322">
    <property type="entry name" value="WD40_repeat_dom_sf"/>
</dbReference>
<dbReference type="Pfam" id="PF25499">
    <property type="entry name" value="Beta-prop_pof12"/>
    <property type="match status" value="1"/>
</dbReference>
<gene>
    <name evidence="3" type="ORF">VKT23_000858</name>
</gene>
<dbReference type="InterPro" id="IPR036047">
    <property type="entry name" value="F-box-like_dom_sf"/>
</dbReference>
<evidence type="ECO:0000259" key="2">
    <source>
        <dbReference type="SMART" id="SM00256"/>
    </source>
</evidence>
<dbReference type="EMBL" id="JBANRG010000001">
    <property type="protein sequence ID" value="KAK7472748.1"/>
    <property type="molecule type" value="Genomic_DNA"/>
</dbReference>
<dbReference type="Pfam" id="PF12937">
    <property type="entry name" value="F-box-like"/>
    <property type="match status" value="1"/>
</dbReference>
<dbReference type="SUPFAM" id="SSF50978">
    <property type="entry name" value="WD40 repeat-like"/>
    <property type="match status" value="1"/>
</dbReference>
<dbReference type="SUPFAM" id="SSF81383">
    <property type="entry name" value="F-box domain"/>
    <property type="match status" value="1"/>
</dbReference>
<accession>A0ABR1K5N7</accession>
<dbReference type="SMART" id="SM00256">
    <property type="entry name" value="FBOX"/>
    <property type="match status" value="1"/>
</dbReference>